<keyword evidence="1 3" id="KW-0175">Coiled coil</keyword>
<keyword evidence="2" id="KW-0966">Cell projection</keyword>
<reference evidence="5" key="2">
    <citation type="submission" date="2025-08" db="UniProtKB">
        <authorList>
            <consortium name="Ensembl"/>
        </authorList>
    </citation>
    <scope>IDENTIFICATION</scope>
    <source>
        <strain evidence="5">Glennie</strain>
    </source>
</reference>
<evidence type="ECO:0000256" key="2">
    <source>
        <dbReference type="ARBA" id="ARBA00023069"/>
    </source>
</evidence>
<dbReference type="FunCoup" id="F6Q5Y7">
    <property type="interactions" value="43"/>
</dbReference>
<dbReference type="InParanoid" id="F6Q5Y7"/>
<feature type="coiled-coil region" evidence="3">
    <location>
        <begin position="160"/>
        <end position="187"/>
    </location>
</feature>
<dbReference type="InterPro" id="IPR025252">
    <property type="entry name" value="DUF4200"/>
</dbReference>
<name>F6Q5Y7_ORNAN</name>
<protein>
    <submittedName>
        <fullName evidence="5">Coiled-coil domain containing 38</fullName>
    </submittedName>
</protein>
<dbReference type="eggNOG" id="ENOG502QSDI">
    <property type="taxonomic scope" value="Eukaryota"/>
</dbReference>
<organism evidence="5 6">
    <name type="scientific">Ornithorhynchus anatinus</name>
    <name type="common">Duckbill platypus</name>
    <dbReference type="NCBI Taxonomy" id="9258"/>
    <lineage>
        <taxon>Eukaryota</taxon>
        <taxon>Metazoa</taxon>
        <taxon>Chordata</taxon>
        <taxon>Craniata</taxon>
        <taxon>Vertebrata</taxon>
        <taxon>Euteleostomi</taxon>
        <taxon>Mammalia</taxon>
        <taxon>Monotremata</taxon>
        <taxon>Ornithorhynchidae</taxon>
        <taxon>Ornithorhynchus</taxon>
    </lineage>
</organism>
<dbReference type="Pfam" id="PF13863">
    <property type="entry name" value="DUF4200"/>
    <property type="match status" value="1"/>
</dbReference>
<reference evidence="5" key="3">
    <citation type="submission" date="2025-09" db="UniProtKB">
        <authorList>
            <consortium name="Ensembl"/>
        </authorList>
    </citation>
    <scope>IDENTIFICATION</scope>
    <source>
        <strain evidence="5">Glennie</strain>
    </source>
</reference>
<dbReference type="InterPro" id="IPR051147">
    <property type="entry name" value="CFAP_domain-containing"/>
</dbReference>
<dbReference type="PANTHER" id="PTHR21683">
    <property type="entry name" value="COILED-COIL DOMAIN-CONTAINING PROTEIN 42 LIKE-2-LIKE-RELATED"/>
    <property type="match status" value="1"/>
</dbReference>
<evidence type="ECO:0000259" key="4">
    <source>
        <dbReference type="Pfam" id="PF13863"/>
    </source>
</evidence>
<evidence type="ECO:0000256" key="1">
    <source>
        <dbReference type="ARBA" id="ARBA00023054"/>
    </source>
</evidence>
<keyword evidence="6" id="KW-1185">Reference proteome</keyword>
<dbReference type="GeneTree" id="ENSGT00940000153110"/>
<dbReference type="Ensembl" id="ENSOANT00000010545.3">
    <property type="protein sequence ID" value="ENSOANP00000010543.3"/>
    <property type="gene ID" value="ENSOANG00000006611.3"/>
</dbReference>
<dbReference type="Proteomes" id="UP000002279">
    <property type="component" value="Chromosome 14"/>
</dbReference>
<gene>
    <name evidence="5" type="primary">CCDC38</name>
</gene>
<proteinExistence type="predicted"/>
<feature type="domain" description="DUF4200" evidence="4">
    <location>
        <begin position="146"/>
        <end position="240"/>
    </location>
</feature>
<evidence type="ECO:0000313" key="6">
    <source>
        <dbReference type="Proteomes" id="UP000002279"/>
    </source>
</evidence>
<dbReference type="PANTHER" id="PTHR21683:SF7">
    <property type="entry name" value="COILED-COIL DOMAIN-CONTAINING PROTEIN 38"/>
    <property type="match status" value="1"/>
</dbReference>
<evidence type="ECO:0000256" key="3">
    <source>
        <dbReference type="SAM" id="Coils"/>
    </source>
</evidence>
<reference evidence="5 6" key="1">
    <citation type="journal article" date="2008" name="Nature">
        <title>Genome analysis of the platypus reveals unique signatures of evolution.</title>
        <authorList>
            <person name="Warren W.C."/>
            <person name="Hillier L.W."/>
            <person name="Marshall Graves J.A."/>
            <person name="Birney E."/>
            <person name="Ponting C.P."/>
            <person name="Grutzner F."/>
            <person name="Belov K."/>
            <person name="Miller W."/>
            <person name="Clarke L."/>
            <person name="Chinwalla A.T."/>
            <person name="Yang S.P."/>
            <person name="Heger A."/>
            <person name="Locke D.P."/>
            <person name="Miethke P."/>
            <person name="Waters P.D."/>
            <person name="Veyrunes F."/>
            <person name="Fulton L."/>
            <person name="Fulton B."/>
            <person name="Graves T."/>
            <person name="Wallis J."/>
            <person name="Puente X.S."/>
            <person name="Lopez-Otin C."/>
            <person name="Ordonez G.R."/>
            <person name="Eichler E.E."/>
            <person name="Chen L."/>
            <person name="Cheng Z."/>
            <person name="Deakin J.E."/>
            <person name="Alsop A."/>
            <person name="Thompson K."/>
            <person name="Kirby P."/>
            <person name="Papenfuss A.T."/>
            <person name="Wakefield M.J."/>
            <person name="Olender T."/>
            <person name="Lancet D."/>
            <person name="Huttley G.A."/>
            <person name="Smit A.F."/>
            <person name="Pask A."/>
            <person name="Temple-Smith P."/>
            <person name="Batzer M.A."/>
            <person name="Walker J.A."/>
            <person name="Konkel M.K."/>
            <person name="Harris R.S."/>
            <person name="Whittington C.M."/>
            <person name="Wong E.S."/>
            <person name="Gemmell N.J."/>
            <person name="Buschiazzo E."/>
            <person name="Vargas Jentzsch I.M."/>
            <person name="Merkel A."/>
            <person name="Schmitz J."/>
            <person name="Zemann A."/>
            <person name="Churakov G."/>
            <person name="Kriegs J.O."/>
            <person name="Brosius J."/>
            <person name="Murchison E.P."/>
            <person name="Sachidanandam R."/>
            <person name="Smith C."/>
            <person name="Hannon G.J."/>
            <person name="Tsend-Ayush E."/>
            <person name="McMillan D."/>
            <person name="Attenborough R."/>
            <person name="Rens W."/>
            <person name="Ferguson-Smith M."/>
            <person name="Lefevre C.M."/>
            <person name="Sharp J.A."/>
            <person name="Nicholas K.R."/>
            <person name="Ray D.A."/>
            <person name="Kube M."/>
            <person name="Reinhardt R."/>
            <person name="Pringle T.H."/>
            <person name="Taylor J."/>
            <person name="Jones R.C."/>
            <person name="Nixon B."/>
            <person name="Dacheux J.L."/>
            <person name="Niwa H."/>
            <person name="Sekita Y."/>
            <person name="Huang X."/>
            <person name="Stark A."/>
            <person name="Kheradpour P."/>
            <person name="Kellis M."/>
            <person name="Flicek P."/>
            <person name="Chen Y."/>
            <person name="Webber C."/>
            <person name="Hardison R."/>
            <person name="Nelson J."/>
            <person name="Hallsworth-Pepin K."/>
            <person name="Delehaunty K."/>
            <person name="Markovic C."/>
            <person name="Minx P."/>
            <person name="Feng Y."/>
            <person name="Kremitzki C."/>
            <person name="Mitreva M."/>
            <person name="Glasscock J."/>
            <person name="Wylie T."/>
            <person name="Wohldmann P."/>
            <person name="Thiru P."/>
            <person name="Nhan M.N."/>
            <person name="Pohl C.S."/>
            <person name="Smith S.M."/>
            <person name="Hou S."/>
            <person name="Nefedov M."/>
            <person name="de Jong P.J."/>
            <person name="Renfree M.B."/>
            <person name="Mardis E.R."/>
            <person name="Wilson R.K."/>
        </authorList>
    </citation>
    <scope>NUCLEOTIDE SEQUENCE [LARGE SCALE GENOMIC DNA]</scope>
    <source>
        <strain evidence="5 6">Glennie</strain>
    </source>
</reference>
<accession>F6Q5Y7</accession>
<dbReference type="Bgee" id="ENSOANG00000006611">
    <property type="expression patterns" value="Expressed in testis and 5 other cell types or tissues"/>
</dbReference>
<dbReference type="GO" id="GO:0005813">
    <property type="term" value="C:centrosome"/>
    <property type="evidence" value="ECO:0000318"/>
    <property type="project" value="GO_Central"/>
</dbReference>
<dbReference type="AlphaFoldDB" id="F6Q5Y7"/>
<keyword evidence="2" id="KW-0969">Cilium</keyword>
<sequence>MATLTTELPAMLYSSANFSKSSSETTISEQSLHLPEKKDRFVGKGKNKHFSTEKANPFRCAEKHMFLYEEQQLKDREKDSLALQHLKAREKCNYASRMKTRNRKNTVILGSRFKCQSSVVDKGQDSAFILSLRKCCEEEKKSISEYITEQKHRFFMEYELGVKRQAIKDLEKAMIQKEEEFKLAEKKLLKNEVAFEEFLRENDKKSEDALKIVGQEIKAKLRVTAELKTATDEVVAMKKESLLVDLFILSTFLQSGVQCFDKVRMNGMSGYTGRTAAACEIAKAEILLKEYLDCGKFLWKVSPKIWRVQQAVKKISAHRARQSSGTITFPKLALDYKGVKHHQSNLEKEKKPSLPKEISSNDEFDLSLDDIGNDLEPKIYFQNPEELLHIFSKLEEQNLNLIQHSQDMAESFEEFQRTEKNMKEKIKQNIAVLVEEKEILKLSCIKEEEKAAELALRSSLFSFGEFNLETQDKMLQMLSKKVTEVFKSCVGEPKAYNLNTIQMLMKIEHRLEELSDLLESVPKETIELIERPKRREKRNKYGHCFLYTLKANLILYFNSARLDRIRSFGPRSWITIQGVIPCSQEI</sequence>
<evidence type="ECO:0000313" key="5">
    <source>
        <dbReference type="Ensembl" id="ENSOANP00000010543.3"/>
    </source>
</evidence>
<dbReference type="HOGENOM" id="CLU_026271_0_1_1"/>